<keyword evidence="3" id="KW-1185">Reference proteome</keyword>
<dbReference type="Proteomes" id="UP000799437">
    <property type="component" value="Unassembled WGS sequence"/>
</dbReference>
<proteinExistence type="predicted"/>
<feature type="transmembrane region" description="Helical" evidence="1">
    <location>
        <begin position="12"/>
        <end position="30"/>
    </location>
</feature>
<name>A0A6A6WJ65_9PEZI</name>
<dbReference type="AlphaFoldDB" id="A0A6A6WJ65"/>
<gene>
    <name evidence="2" type="ORF">EJ05DRAFT_259666</name>
</gene>
<dbReference type="EMBL" id="ML996567">
    <property type="protein sequence ID" value="KAF2761321.1"/>
    <property type="molecule type" value="Genomic_DNA"/>
</dbReference>
<evidence type="ECO:0000256" key="1">
    <source>
        <dbReference type="SAM" id="Phobius"/>
    </source>
</evidence>
<dbReference type="GeneID" id="54481302"/>
<evidence type="ECO:0000313" key="2">
    <source>
        <dbReference type="EMBL" id="KAF2761321.1"/>
    </source>
</evidence>
<protein>
    <recommendedName>
        <fullName evidence="4">Glycosyltransferase family 25 protein</fullName>
    </recommendedName>
</protein>
<reference evidence="2" key="1">
    <citation type="journal article" date="2020" name="Stud. Mycol.">
        <title>101 Dothideomycetes genomes: a test case for predicting lifestyles and emergence of pathogens.</title>
        <authorList>
            <person name="Haridas S."/>
            <person name="Albert R."/>
            <person name="Binder M."/>
            <person name="Bloem J."/>
            <person name="Labutti K."/>
            <person name="Salamov A."/>
            <person name="Andreopoulos B."/>
            <person name="Baker S."/>
            <person name="Barry K."/>
            <person name="Bills G."/>
            <person name="Bluhm B."/>
            <person name="Cannon C."/>
            <person name="Castanera R."/>
            <person name="Culley D."/>
            <person name="Daum C."/>
            <person name="Ezra D."/>
            <person name="Gonzalez J."/>
            <person name="Henrissat B."/>
            <person name="Kuo A."/>
            <person name="Liang C."/>
            <person name="Lipzen A."/>
            <person name="Lutzoni F."/>
            <person name="Magnuson J."/>
            <person name="Mondo S."/>
            <person name="Nolan M."/>
            <person name="Ohm R."/>
            <person name="Pangilinan J."/>
            <person name="Park H.-J."/>
            <person name="Ramirez L."/>
            <person name="Alfaro M."/>
            <person name="Sun H."/>
            <person name="Tritt A."/>
            <person name="Yoshinaga Y."/>
            <person name="Zwiers L.-H."/>
            <person name="Turgeon B."/>
            <person name="Goodwin S."/>
            <person name="Spatafora J."/>
            <person name="Crous P."/>
            <person name="Grigoriev I."/>
        </authorList>
    </citation>
    <scope>NUCLEOTIDE SEQUENCE</scope>
    <source>
        <strain evidence="2">CBS 121739</strain>
    </source>
</reference>
<sequence>MMLPASRILRSKALLGTGVVIWLLFLFHYWRSGETGILGHWRGSSGADNSTLGFQSIIAIAPKDVPDRLKWRQQGLLAAASRSRLDITIPEISVATEDQIEALIREQNGESGRAFALSWLGHLNAIREASKQGTTLIIEDDADWDVNIRPNMPLIASGMRNLTRYGRNDTTSPTFLPYGDSWDLLWLGHCGENIDWHWPMVRFEDPLVPPYINSWEKSIAPDPGHIRTIHKSVGPICSFAYALTGDAATKILAEKDQGTESFDIWLHIMCKGERLRCLSVNPELFHHHEAAGHRDSLINGESDEEVVEKAVTQNIWHSARCNTDQREEPLIECMGEDERGKGDW</sequence>
<dbReference type="RefSeq" id="XP_033603772.1">
    <property type="nucleotide sequence ID" value="XM_033740248.1"/>
</dbReference>
<keyword evidence="1" id="KW-0812">Transmembrane</keyword>
<accession>A0A6A6WJ65</accession>
<keyword evidence="1" id="KW-0472">Membrane</keyword>
<organism evidence="2 3">
    <name type="scientific">Pseudovirgaria hyperparasitica</name>
    <dbReference type="NCBI Taxonomy" id="470096"/>
    <lineage>
        <taxon>Eukaryota</taxon>
        <taxon>Fungi</taxon>
        <taxon>Dikarya</taxon>
        <taxon>Ascomycota</taxon>
        <taxon>Pezizomycotina</taxon>
        <taxon>Dothideomycetes</taxon>
        <taxon>Dothideomycetes incertae sedis</taxon>
        <taxon>Acrospermales</taxon>
        <taxon>Acrospermaceae</taxon>
        <taxon>Pseudovirgaria</taxon>
    </lineage>
</organism>
<dbReference type="OrthoDB" id="47375at2759"/>
<evidence type="ECO:0008006" key="4">
    <source>
        <dbReference type="Google" id="ProtNLM"/>
    </source>
</evidence>
<evidence type="ECO:0000313" key="3">
    <source>
        <dbReference type="Proteomes" id="UP000799437"/>
    </source>
</evidence>
<keyword evidence="1" id="KW-1133">Transmembrane helix</keyword>